<evidence type="ECO:0000313" key="2">
    <source>
        <dbReference type="EMBL" id="KNZ45647.1"/>
    </source>
</evidence>
<gene>
    <name evidence="2" type="ORF">VP01_794g1</name>
</gene>
<evidence type="ECO:0000313" key="3">
    <source>
        <dbReference type="Proteomes" id="UP000037035"/>
    </source>
</evidence>
<comment type="caution">
    <text evidence="2">The sequence shown here is derived from an EMBL/GenBank/DDBJ whole genome shotgun (WGS) entry which is preliminary data.</text>
</comment>
<dbReference type="AlphaFoldDB" id="A0A0L6UBK9"/>
<name>A0A0L6UBK9_9BASI</name>
<keyword evidence="3" id="KW-1185">Reference proteome</keyword>
<evidence type="ECO:0000256" key="1">
    <source>
        <dbReference type="SAM" id="MobiDB-lite"/>
    </source>
</evidence>
<feature type="compositionally biased region" description="Polar residues" evidence="1">
    <location>
        <begin position="229"/>
        <end position="242"/>
    </location>
</feature>
<dbReference type="VEuPathDB" id="FungiDB:VP01_794g1"/>
<sequence length="444" mass="50020">MRPPDRHGLLRRALCTQDYYAHSYTKLRGWPVISHPYNPCSSSTMKFLMNCCTNGLMRFQPNKLTNNFKQFSQSPLIDMGLSNGSYRWHRIRSGDDGSIRCNCEHRGNVTRRRATAIHSEHQELRRGRCSQKYCREGYLPLETRKVLVAFHPLCLGVVCGDLKGGQGTSELVGAEKLEVNEATSLVAARHTAGGTGARAVVLAQEADVNETGLTLLKRGSSGSLGSGANLKQSQGDGENSDVSGERHKWGRNGGYLYPFRNPPSHSRVCKLVDAFMYLTVRERNLDSFAIALDAHLKCFKPGCKSISTASAQMSTKQGECQCDQCGRSRVSTLGRTLENLSRPKSRKSYLSLNLMDWEIHGFQPLFGFLIFPDFFPSICILHTIFHPFLFIFSFFIISYAPPIFIHFASYISFYFVPLWVREHSITPNLRLGWKIPPNLHLGWQ</sequence>
<feature type="region of interest" description="Disordered" evidence="1">
    <location>
        <begin position="219"/>
        <end position="247"/>
    </location>
</feature>
<proteinExistence type="predicted"/>
<reference evidence="2 3" key="1">
    <citation type="submission" date="2015-08" db="EMBL/GenBank/DDBJ databases">
        <title>Next Generation Sequencing and Analysis of the Genome of Puccinia sorghi L Schw, the Causal Agent of Maize Common Rust.</title>
        <authorList>
            <person name="Rochi L."/>
            <person name="Burguener G."/>
            <person name="Darino M."/>
            <person name="Turjanski A."/>
            <person name="Kreff E."/>
            <person name="Dieguez M.J."/>
            <person name="Sacco F."/>
        </authorList>
    </citation>
    <scope>NUCLEOTIDE SEQUENCE [LARGE SCALE GENOMIC DNA]</scope>
    <source>
        <strain evidence="2 3">RO10H11247</strain>
    </source>
</reference>
<dbReference type="EMBL" id="LAVV01013438">
    <property type="protein sequence ID" value="KNZ45647.1"/>
    <property type="molecule type" value="Genomic_DNA"/>
</dbReference>
<protein>
    <submittedName>
        <fullName evidence="2">Uncharacterized protein</fullName>
    </submittedName>
</protein>
<accession>A0A0L6UBK9</accession>
<dbReference type="Proteomes" id="UP000037035">
    <property type="component" value="Unassembled WGS sequence"/>
</dbReference>
<organism evidence="2 3">
    <name type="scientific">Puccinia sorghi</name>
    <dbReference type="NCBI Taxonomy" id="27349"/>
    <lineage>
        <taxon>Eukaryota</taxon>
        <taxon>Fungi</taxon>
        <taxon>Dikarya</taxon>
        <taxon>Basidiomycota</taxon>
        <taxon>Pucciniomycotina</taxon>
        <taxon>Pucciniomycetes</taxon>
        <taxon>Pucciniales</taxon>
        <taxon>Pucciniaceae</taxon>
        <taxon>Puccinia</taxon>
    </lineage>
</organism>